<dbReference type="GO" id="GO:0016779">
    <property type="term" value="F:nucleotidyltransferase activity"/>
    <property type="evidence" value="ECO:0007669"/>
    <property type="project" value="UniProtKB-KW"/>
</dbReference>
<organism evidence="13 14">
    <name type="scientific">Candidatus Aphodocola excrementigallinarum</name>
    <dbReference type="NCBI Taxonomy" id="2840670"/>
    <lineage>
        <taxon>Bacteria</taxon>
        <taxon>Bacillati</taxon>
        <taxon>Bacillota</taxon>
        <taxon>Bacilli</taxon>
        <taxon>Candidatus Aphodocola</taxon>
    </lineage>
</organism>
<dbReference type="InterPro" id="IPR032810">
    <property type="entry name" value="CCA-adding_enz_C"/>
</dbReference>
<dbReference type="EMBL" id="DVMT01000065">
    <property type="protein sequence ID" value="HIU40912.1"/>
    <property type="molecule type" value="Genomic_DNA"/>
</dbReference>
<comment type="caution">
    <text evidence="13">The sequence shown here is derived from an EMBL/GenBank/DDBJ whole genome shotgun (WGS) entry which is preliminary data.</text>
</comment>
<feature type="domain" description="tRNA nucleotidyltransferase/poly(A) polymerase RNA and SrmB- binding" evidence="11">
    <location>
        <begin position="166"/>
        <end position="221"/>
    </location>
</feature>
<evidence type="ECO:0008006" key="15">
    <source>
        <dbReference type="Google" id="ProtNLM"/>
    </source>
</evidence>
<dbReference type="SUPFAM" id="SSF81301">
    <property type="entry name" value="Nucleotidyltransferase"/>
    <property type="match status" value="1"/>
</dbReference>
<evidence type="ECO:0000256" key="4">
    <source>
        <dbReference type="ARBA" id="ARBA00022695"/>
    </source>
</evidence>
<comment type="cofactor">
    <cofactor evidence="1">
        <name>Mg(2+)</name>
        <dbReference type="ChEBI" id="CHEBI:18420"/>
    </cofactor>
</comment>
<evidence type="ECO:0000259" key="11">
    <source>
        <dbReference type="Pfam" id="PF12627"/>
    </source>
</evidence>
<proteinExistence type="inferred from homology"/>
<dbReference type="AlphaFoldDB" id="A0A9D1IRQ1"/>
<evidence type="ECO:0000256" key="8">
    <source>
        <dbReference type="ARBA" id="ARBA00022884"/>
    </source>
</evidence>
<keyword evidence="5" id="KW-0479">Metal-binding</keyword>
<evidence type="ECO:0000256" key="1">
    <source>
        <dbReference type="ARBA" id="ARBA00001946"/>
    </source>
</evidence>
<feature type="domain" description="CCA-adding enzyme C-terminal" evidence="12">
    <location>
        <begin position="255"/>
        <end position="357"/>
    </location>
</feature>
<dbReference type="GO" id="GO:0008033">
    <property type="term" value="P:tRNA processing"/>
    <property type="evidence" value="ECO:0007669"/>
    <property type="project" value="UniProtKB-KW"/>
</dbReference>
<evidence type="ECO:0000256" key="5">
    <source>
        <dbReference type="ARBA" id="ARBA00022723"/>
    </source>
</evidence>
<dbReference type="Pfam" id="PF13735">
    <property type="entry name" value="tRNA_NucTran2_2"/>
    <property type="match status" value="1"/>
</dbReference>
<name>A0A9D1IRQ1_9FIRM</name>
<dbReference type="InterPro" id="IPR050264">
    <property type="entry name" value="Bact_CCA-adding_enz_type3_sf"/>
</dbReference>
<dbReference type="SUPFAM" id="SSF81891">
    <property type="entry name" value="Poly A polymerase C-terminal region-like"/>
    <property type="match status" value="1"/>
</dbReference>
<dbReference type="GO" id="GO:0000049">
    <property type="term" value="F:tRNA binding"/>
    <property type="evidence" value="ECO:0007669"/>
    <property type="project" value="TreeGrafter"/>
</dbReference>
<evidence type="ECO:0000256" key="2">
    <source>
        <dbReference type="ARBA" id="ARBA00022679"/>
    </source>
</evidence>
<dbReference type="InterPro" id="IPR043519">
    <property type="entry name" value="NT_sf"/>
</dbReference>
<evidence type="ECO:0000256" key="3">
    <source>
        <dbReference type="ARBA" id="ARBA00022694"/>
    </source>
</evidence>
<dbReference type="GO" id="GO:0046872">
    <property type="term" value="F:metal ion binding"/>
    <property type="evidence" value="ECO:0007669"/>
    <property type="project" value="UniProtKB-KW"/>
</dbReference>
<evidence type="ECO:0000256" key="7">
    <source>
        <dbReference type="ARBA" id="ARBA00022842"/>
    </source>
</evidence>
<dbReference type="GO" id="GO:0000166">
    <property type="term" value="F:nucleotide binding"/>
    <property type="evidence" value="ECO:0007669"/>
    <property type="project" value="UniProtKB-KW"/>
</dbReference>
<keyword evidence="4" id="KW-0548">Nucleotidyltransferase</keyword>
<feature type="domain" description="Poly A polymerase head" evidence="10">
    <location>
        <begin position="19"/>
        <end position="138"/>
    </location>
</feature>
<dbReference type="PANTHER" id="PTHR46173:SF1">
    <property type="entry name" value="CCA TRNA NUCLEOTIDYLTRANSFERASE 1, MITOCHONDRIAL"/>
    <property type="match status" value="1"/>
</dbReference>
<keyword evidence="7" id="KW-0460">Magnesium</keyword>
<evidence type="ECO:0000256" key="6">
    <source>
        <dbReference type="ARBA" id="ARBA00022741"/>
    </source>
</evidence>
<keyword evidence="3" id="KW-0819">tRNA processing</keyword>
<dbReference type="CDD" id="cd05398">
    <property type="entry name" value="NT_ClassII-CCAase"/>
    <property type="match status" value="1"/>
</dbReference>
<evidence type="ECO:0000313" key="13">
    <source>
        <dbReference type="EMBL" id="HIU40912.1"/>
    </source>
</evidence>
<protein>
    <recommendedName>
        <fullName evidence="15">CCA tRNA nucleotidyltransferase</fullName>
    </recommendedName>
</protein>
<dbReference type="Pfam" id="PF01743">
    <property type="entry name" value="PolyA_pol"/>
    <property type="match status" value="1"/>
</dbReference>
<evidence type="ECO:0000259" key="10">
    <source>
        <dbReference type="Pfam" id="PF01743"/>
    </source>
</evidence>
<keyword evidence="6" id="KW-0547">Nucleotide-binding</keyword>
<dbReference type="PANTHER" id="PTHR46173">
    <property type="entry name" value="CCA TRNA NUCLEOTIDYLTRANSFERASE 1, MITOCHONDRIAL"/>
    <property type="match status" value="1"/>
</dbReference>
<evidence type="ECO:0000313" key="14">
    <source>
        <dbReference type="Proteomes" id="UP000824074"/>
    </source>
</evidence>
<keyword evidence="2 9" id="KW-0808">Transferase</keyword>
<dbReference type="Gene3D" id="3.30.460.10">
    <property type="entry name" value="Beta Polymerase, domain 2"/>
    <property type="match status" value="1"/>
</dbReference>
<gene>
    <name evidence="13" type="ORF">IAB68_06425</name>
</gene>
<reference evidence="13" key="2">
    <citation type="journal article" date="2021" name="PeerJ">
        <title>Extensive microbial diversity within the chicken gut microbiome revealed by metagenomics and culture.</title>
        <authorList>
            <person name="Gilroy R."/>
            <person name="Ravi A."/>
            <person name="Getino M."/>
            <person name="Pursley I."/>
            <person name="Horton D.L."/>
            <person name="Alikhan N.F."/>
            <person name="Baker D."/>
            <person name="Gharbi K."/>
            <person name="Hall N."/>
            <person name="Watson M."/>
            <person name="Adriaenssens E.M."/>
            <person name="Foster-Nyarko E."/>
            <person name="Jarju S."/>
            <person name="Secka A."/>
            <person name="Antonio M."/>
            <person name="Oren A."/>
            <person name="Chaudhuri R.R."/>
            <person name="La Ragione R."/>
            <person name="Hildebrand F."/>
            <person name="Pallen M.J."/>
        </authorList>
    </citation>
    <scope>NUCLEOTIDE SEQUENCE</scope>
    <source>
        <strain evidence="13">CHK193-30670</strain>
    </source>
</reference>
<evidence type="ECO:0000259" key="12">
    <source>
        <dbReference type="Pfam" id="PF13735"/>
    </source>
</evidence>
<evidence type="ECO:0000256" key="9">
    <source>
        <dbReference type="RuleBase" id="RU003953"/>
    </source>
</evidence>
<dbReference type="Proteomes" id="UP000824074">
    <property type="component" value="Unassembled WGS sequence"/>
</dbReference>
<dbReference type="InterPro" id="IPR002646">
    <property type="entry name" value="PolA_pol_head_dom"/>
</dbReference>
<accession>A0A9D1IRQ1</accession>
<comment type="similarity">
    <text evidence="9">Belongs to the tRNA nucleotidyltransferase/poly(A) polymerase family.</text>
</comment>
<dbReference type="Pfam" id="PF12627">
    <property type="entry name" value="PolyA_pol_RNAbd"/>
    <property type="match status" value="1"/>
</dbReference>
<dbReference type="Gene3D" id="1.10.3090.10">
    <property type="entry name" value="cca-adding enzyme, domain 2"/>
    <property type="match status" value="1"/>
</dbReference>
<sequence>MKEKALELLNMFYNNGYEAYVVGGFVRDMLLKKESYDIDIATNATPKDIKEIFKDVKLPGFSYGSVSLIYKKTNFEITTYRMDLEYKDKRKPSKIVYTDKLIIDLKRRDFTINTFCMDKYGNVIDLLNAIPDLKDKVIKTVGNANDKLSEDALRILRAIRFATTLDFKLDNDLKDAIINNRDGLNDLSYFRKKQELNKIFSSPNVLKGIDLLKRFNLDDYLGINIDKKIVKTDDPIGIWAQVSPSDKYQFTNNEKAYLNAICNVLKDGNINDIELYKNGNYVCYITAQILNIDKTSIYDKYDNLPIKKQEDIKISKKEIIDILNLSDKSILKDIIKDLEMKILLRKLDNKHDVLLKYIIDRYKNNML</sequence>
<dbReference type="InterPro" id="IPR032828">
    <property type="entry name" value="PolyA_RNA-bd"/>
</dbReference>
<reference evidence="13" key="1">
    <citation type="submission" date="2020-10" db="EMBL/GenBank/DDBJ databases">
        <authorList>
            <person name="Gilroy R."/>
        </authorList>
    </citation>
    <scope>NUCLEOTIDE SEQUENCE</scope>
    <source>
        <strain evidence="13">CHK193-30670</strain>
    </source>
</reference>
<keyword evidence="8 9" id="KW-0694">RNA-binding</keyword>